<feature type="transmembrane region" description="Helical" evidence="8">
    <location>
        <begin position="459"/>
        <end position="488"/>
    </location>
</feature>
<keyword evidence="11" id="KW-1185">Reference proteome</keyword>
<gene>
    <name evidence="10" type="ORF">HNQ40_003411</name>
</gene>
<feature type="domain" description="ABC transmembrane type-1" evidence="9">
    <location>
        <begin position="341"/>
        <end position="539"/>
    </location>
</feature>
<keyword evidence="5 8" id="KW-0812">Transmembrane</keyword>
<feature type="transmembrane region" description="Helical" evidence="8">
    <location>
        <begin position="295"/>
        <end position="317"/>
    </location>
</feature>
<evidence type="ECO:0000256" key="1">
    <source>
        <dbReference type="ARBA" id="ARBA00004429"/>
    </source>
</evidence>
<keyword evidence="7 8" id="KW-0472">Membrane</keyword>
<dbReference type="SUPFAM" id="SSF161098">
    <property type="entry name" value="MetI-like"/>
    <property type="match status" value="2"/>
</dbReference>
<organism evidence="10 11">
    <name type="scientific">Algisphaera agarilytica</name>
    <dbReference type="NCBI Taxonomy" id="1385975"/>
    <lineage>
        <taxon>Bacteria</taxon>
        <taxon>Pseudomonadati</taxon>
        <taxon>Planctomycetota</taxon>
        <taxon>Phycisphaerae</taxon>
        <taxon>Phycisphaerales</taxon>
        <taxon>Phycisphaeraceae</taxon>
        <taxon>Algisphaera</taxon>
    </lineage>
</organism>
<keyword evidence="3" id="KW-1003">Cell membrane</keyword>
<accession>A0A7X0HC15</accession>
<dbReference type="GO" id="GO:0005886">
    <property type="term" value="C:plasma membrane"/>
    <property type="evidence" value="ECO:0007669"/>
    <property type="project" value="UniProtKB-SubCell"/>
</dbReference>
<dbReference type="AlphaFoldDB" id="A0A7X0HC15"/>
<comment type="caution">
    <text evidence="10">The sequence shown here is derived from an EMBL/GenBank/DDBJ whole genome shotgun (WGS) entry which is preliminary data.</text>
</comment>
<evidence type="ECO:0000256" key="3">
    <source>
        <dbReference type="ARBA" id="ARBA00022475"/>
    </source>
</evidence>
<feature type="transmembrane region" description="Helical" evidence="8">
    <location>
        <begin position="251"/>
        <end position="274"/>
    </location>
</feature>
<dbReference type="InterPro" id="IPR000515">
    <property type="entry name" value="MetI-like"/>
</dbReference>
<evidence type="ECO:0000256" key="6">
    <source>
        <dbReference type="ARBA" id="ARBA00022989"/>
    </source>
</evidence>
<proteinExistence type="inferred from homology"/>
<dbReference type="InterPro" id="IPR035906">
    <property type="entry name" value="MetI-like_sf"/>
</dbReference>
<keyword evidence="6 8" id="KW-1133">Transmembrane helix</keyword>
<dbReference type="PANTHER" id="PTHR43357:SF3">
    <property type="entry name" value="FE(3+)-TRANSPORT SYSTEM PERMEASE PROTEIN FBPB 2"/>
    <property type="match status" value="1"/>
</dbReference>
<feature type="transmembrane region" description="Helical" evidence="8">
    <location>
        <begin position="337"/>
        <end position="361"/>
    </location>
</feature>
<feature type="transmembrane region" description="Helical" evidence="8">
    <location>
        <begin position="151"/>
        <end position="171"/>
    </location>
</feature>
<comment type="subcellular location">
    <subcellularLocation>
        <location evidence="1">Cell inner membrane</location>
        <topology evidence="1">Multi-pass membrane protein</topology>
    </subcellularLocation>
    <subcellularLocation>
        <location evidence="8">Cell membrane</location>
        <topology evidence="8">Multi-pass membrane protein</topology>
    </subcellularLocation>
</comment>
<dbReference type="Pfam" id="PF00528">
    <property type="entry name" value="BPD_transp_1"/>
    <property type="match status" value="2"/>
</dbReference>
<feature type="domain" description="ABC transmembrane type-1" evidence="9">
    <location>
        <begin position="75"/>
        <end position="268"/>
    </location>
</feature>
<feature type="transmembrane region" description="Helical" evidence="8">
    <location>
        <begin position="521"/>
        <end position="542"/>
    </location>
</feature>
<keyword evidence="2 8" id="KW-0813">Transport</keyword>
<feature type="transmembrane region" description="Helical" evidence="8">
    <location>
        <begin position="382"/>
        <end position="403"/>
    </location>
</feature>
<evidence type="ECO:0000313" key="10">
    <source>
        <dbReference type="EMBL" id="MBB6431605.1"/>
    </source>
</evidence>
<comment type="similarity">
    <text evidence="8">Belongs to the binding-protein-dependent transport system permease family.</text>
</comment>
<sequence>MRPARQIILTAAGIGPAAVRPPASGKPWPWLLSLPALVVGFCILLPLGYLVITAVRGADGEVSEIIFRPKTLQVLLNTFGLCAAVLATTTLLALPAAWLMTCSNLFGRRVWSILLVLPLAVPGYLMAYTLLSVGGSYGVTYRLLEWETPRLTGFTGSLISLTLYNFPYMFLTLRSGFARIDPSLQEAARSLGDGPWRAFFRAELPQLRPAYLAGALLVVLHVLGDFGVVSLMRFDTLSVLLYNSLSFEPTYAAWVAVLMLVVAGLFIGGEVLLLRRRRYDRVTPGAARVQHQVRLRWFAIPVVLLLIVFLFFAIGLPTFSSVYWYFQPTLGFVTRDWGASTAASLKICVPAAIIATGIALTMGLLTQRYAGWRSRGLERLTYAGYATPGLALGLAMVGVALWLDGFIVEAGDTLIYQSLGLIVLAYTLHFLAEAIGPVRTGLMQAGVRVEEAARSLGRGPIAAFFAVTFPLLRNGLAASMALVFLSAIKELPLVMLLRPANYDTLAYNLWDLSNENLYAEAAPFALTILGVSAVFVGVLIWCERQAKSRKMQD</sequence>
<evidence type="ECO:0000256" key="5">
    <source>
        <dbReference type="ARBA" id="ARBA00022692"/>
    </source>
</evidence>
<feature type="transmembrane region" description="Helical" evidence="8">
    <location>
        <begin position="110"/>
        <end position="131"/>
    </location>
</feature>
<dbReference type="Proteomes" id="UP000541810">
    <property type="component" value="Unassembled WGS sequence"/>
</dbReference>
<keyword evidence="4" id="KW-0997">Cell inner membrane</keyword>
<evidence type="ECO:0000256" key="2">
    <source>
        <dbReference type="ARBA" id="ARBA00022448"/>
    </source>
</evidence>
<feature type="transmembrane region" description="Helical" evidence="8">
    <location>
        <begin position="30"/>
        <end position="52"/>
    </location>
</feature>
<feature type="transmembrane region" description="Helical" evidence="8">
    <location>
        <begin position="210"/>
        <end position="231"/>
    </location>
</feature>
<evidence type="ECO:0000256" key="8">
    <source>
        <dbReference type="RuleBase" id="RU363032"/>
    </source>
</evidence>
<evidence type="ECO:0000256" key="7">
    <source>
        <dbReference type="ARBA" id="ARBA00023136"/>
    </source>
</evidence>
<dbReference type="Gene3D" id="1.10.3720.10">
    <property type="entry name" value="MetI-like"/>
    <property type="match status" value="2"/>
</dbReference>
<dbReference type="PROSITE" id="PS50928">
    <property type="entry name" value="ABC_TM1"/>
    <property type="match status" value="2"/>
</dbReference>
<feature type="transmembrane region" description="Helical" evidence="8">
    <location>
        <begin position="72"/>
        <end position="98"/>
    </location>
</feature>
<name>A0A7X0HC15_9BACT</name>
<dbReference type="GO" id="GO:0055085">
    <property type="term" value="P:transmembrane transport"/>
    <property type="evidence" value="ECO:0007669"/>
    <property type="project" value="InterPro"/>
</dbReference>
<protein>
    <submittedName>
        <fullName evidence="10">Iron(III) transport system permease protein</fullName>
    </submittedName>
</protein>
<dbReference type="PANTHER" id="PTHR43357">
    <property type="entry name" value="INNER MEMBRANE ABC TRANSPORTER PERMEASE PROTEIN YDCV"/>
    <property type="match status" value="1"/>
</dbReference>
<evidence type="ECO:0000313" key="11">
    <source>
        <dbReference type="Proteomes" id="UP000541810"/>
    </source>
</evidence>
<evidence type="ECO:0000259" key="9">
    <source>
        <dbReference type="PROSITE" id="PS50928"/>
    </source>
</evidence>
<reference evidence="10 11" key="1">
    <citation type="submission" date="2020-08" db="EMBL/GenBank/DDBJ databases">
        <title>Genomic Encyclopedia of Type Strains, Phase IV (KMG-IV): sequencing the most valuable type-strain genomes for metagenomic binning, comparative biology and taxonomic classification.</title>
        <authorList>
            <person name="Goeker M."/>
        </authorList>
    </citation>
    <scope>NUCLEOTIDE SEQUENCE [LARGE SCALE GENOMIC DNA]</scope>
    <source>
        <strain evidence="10 11">DSM 103725</strain>
    </source>
</reference>
<feature type="transmembrane region" description="Helical" evidence="8">
    <location>
        <begin position="415"/>
        <end position="438"/>
    </location>
</feature>
<dbReference type="EMBL" id="JACHGY010000001">
    <property type="protein sequence ID" value="MBB6431605.1"/>
    <property type="molecule type" value="Genomic_DNA"/>
</dbReference>
<dbReference type="CDD" id="cd06261">
    <property type="entry name" value="TM_PBP2"/>
    <property type="match status" value="2"/>
</dbReference>
<evidence type="ECO:0000256" key="4">
    <source>
        <dbReference type="ARBA" id="ARBA00022519"/>
    </source>
</evidence>
<dbReference type="RefSeq" id="WP_184679061.1">
    <property type="nucleotide sequence ID" value="NZ_JACHGY010000001.1"/>
</dbReference>